<accession>A0ABU0GEY9</accession>
<proteinExistence type="predicted"/>
<dbReference type="Proteomes" id="UP001238496">
    <property type="component" value="Unassembled WGS sequence"/>
</dbReference>
<name>A0ABU0GEY9_9HYPH</name>
<dbReference type="InterPro" id="IPR016364">
    <property type="entry name" value="Surface_antigen_Rickettsia"/>
</dbReference>
<dbReference type="PIRSF" id="PIRSF002721">
    <property type="entry name" value="Surface_antigen_Rickettsia"/>
    <property type="match status" value="1"/>
</dbReference>
<organism evidence="1 2">
    <name type="scientific">Peteryoungia aggregata LMG 23059</name>
    <dbReference type="NCBI Taxonomy" id="1368425"/>
    <lineage>
        <taxon>Bacteria</taxon>
        <taxon>Pseudomonadati</taxon>
        <taxon>Pseudomonadota</taxon>
        <taxon>Alphaproteobacteria</taxon>
        <taxon>Hyphomicrobiales</taxon>
        <taxon>Rhizobiaceae</taxon>
        <taxon>Peteryoungia</taxon>
    </lineage>
</organism>
<comment type="caution">
    <text evidence="1">The sequence shown here is derived from an EMBL/GenBank/DDBJ whole genome shotgun (WGS) entry which is preliminary data.</text>
</comment>
<sequence length="149" mass="15239">MAATIDGIWNGLMGVKRFGILAATALVSLALAGCTTSGGGRTATAKANSAVYIAALQGGIVARTGVKLSRSETQRALEAEYRALEAAPGGQPVAWAGGEVRGEVVAAAPYQVGQQNCRQFTHKVVSGGRELQARGAACRNPNGTWTPLS</sequence>
<gene>
    <name evidence="1" type="ORF">J2045_004194</name>
</gene>
<evidence type="ECO:0000313" key="1">
    <source>
        <dbReference type="EMBL" id="MDQ0423142.1"/>
    </source>
</evidence>
<keyword evidence="2" id="KW-1185">Reference proteome</keyword>
<evidence type="ECO:0000313" key="2">
    <source>
        <dbReference type="Proteomes" id="UP001238496"/>
    </source>
</evidence>
<dbReference type="EMBL" id="JAUSUW010000016">
    <property type="protein sequence ID" value="MDQ0423142.1"/>
    <property type="molecule type" value="Genomic_DNA"/>
</dbReference>
<protein>
    <submittedName>
        <fullName evidence="1">Surface antigen</fullName>
    </submittedName>
</protein>
<reference evidence="1 2" key="1">
    <citation type="submission" date="2023-07" db="EMBL/GenBank/DDBJ databases">
        <title>Genomic Encyclopedia of Type Strains, Phase IV (KMG-IV): sequencing the most valuable type-strain genomes for metagenomic binning, comparative biology and taxonomic classification.</title>
        <authorList>
            <person name="Goeker M."/>
        </authorList>
    </citation>
    <scope>NUCLEOTIDE SEQUENCE [LARGE SCALE GENOMIC DNA]</scope>
    <source>
        <strain evidence="1 2">DSM 1111</strain>
    </source>
</reference>